<keyword evidence="2" id="KW-0732">Signal</keyword>
<reference evidence="3" key="1">
    <citation type="journal article" date="2014" name="Int. J. Syst. Evol. Microbiol.">
        <title>Complete genome sequence of Corynebacterium casei LMG S-19264T (=DSM 44701T), isolated from a smear-ripened cheese.</title>
        <authorList>
            <consortium name="US DOE Joint Genome Institute (JGI-PGF)"/>
            <person name="Walter F."/>
            <person name="Albersmeier A."/>
            <person name="Kalinowski J."/>
            <person name="Ruckert C."/>
        </authorList>
    </citation>
    <scope>NUCLEOTIDE SEQUENCE</scope>
    <source>
        <strain evidence="3">KCTC 12870</strain>
    </source>
</reference>
<evidence type="ECO:0000313" key="3">
    <source>
        <dbReference type="EMBL" id="GHB89991.1"/>
    </source>
</evidence>
<evidence type="ECO:0000256" key="2">
    <source>
        <dbReference type="SAM" id="SignalP"/>
    </source>
</evidence>
<accession>A0A8J3GCP0</accession>
<gene>
    <name evidence="3" type="ORF">GCM10007047_00720</name>
</gene>
<name>A0A8J3GCP0_9BACT</name>
<dbReference type="Proteomes" id="UP000642829">
    <property type="component" value="Unassembled WGS sequence"/>
</dbReference>
<sequence length="381" mass="41269">MTFPRASIILSTCLLTMLSTVLLNAQGEPRPEEVTPVGPGYITKGYKTMVNGQVVQTTDGRNFELNTIPAPTSAPASPPPSSAPVGNWPQVVTIIDGVVVDPDTKQPVTNLPPEIELIPLGLRKTSTDIIGPEGEVTTSESVAPFFRVIAKNPPATPAPPVTIPVGGPDFSSLMASQETADAEPEITEEASPEEKDSGGGFFDFLFGSDEPEEGKVVIDLERPLSEAEVAALQNDPKFQDFLRKRSNTTRNFYSSKGRSVSRNETPAPPRTITIEEFKPEEWVEEGPTPPTPNIAIGKLVSVDEQRQIAVCWLQTRYIHANRPMVTRNYELQTTGVLLPSGEQDGRSAGFWIAQGSPSPGDEVIVPGPAYENLVSPWMKKR</sequence>
<dbReference type="AlphaFoldDB" id="A0A8J3GCP0"/>
<dbReference type="EMBL" id="BMXG01000001">
    <property type="protein sequence ID" value="GHB89991.1"/>
    <property type="molecule type" value="Genomic_DNA"/>
</dbReference>
<reference evidence="3" key="2">
    <citation type="submission" date="2020-09" db="EMBL/GenBank/DDBJ databases">
        <authorList>
            <person name="Sun Q."/>
            <person name="Kim S."/>
        </authorList>
    </citation>
    <scope>NUCLEOTIDE SEQUENCE</scope>
    <source>
        <strain evidence="3">KCTC 12870</strain>
    </source>
</reference>
<feature type="chain" id="PRO_5035260840" evidence="2">
    <location>
        <begin position="26"/>
        <end position="381"/>
    </location>
</feature>
<feature type="region of interest" description="Disordered" evidence="1">
    <location>
        <begin position="175"/>
        <end position="199"/>
    </location>
</feature>
<evidence type="ECO:0000313" key="4">
    <source>
        <dbReference type="Proteomes" id="UP000642829"/>
    </source>
</evidence>
<proteinExistence type="predicted"/>
<feature type="signal peptide" evidence="2">
    <location>
        <begin position="1"/>
        <end position="25"/>
    </location>
</feature>
<evidence type="ECO:0000256" key="1">
    <source>
        <dbReference type="SAM" id="MobiDB-lite"/>
    </source>
</evidence>
<organism evidence="3 4">
    <name type="scientific">Cerasicoccus arenae</name>
    <dbReference type="NCBI Taxonomy" id="424488"/>
    <lineage>
        <taxon>Bacteria</taxon>
        <taxon>Pseudomonadati</taxon>
        <taxon>Verrucomicrobiota</taxon>
        <taxon>Opitutia</taxon>
        <taxon>Puniceicoccales</taxon>
        <taxon>Cerasicoccaceae</taxon>
        <taxon>Cerasicoccus</taxon>
    </lineage>
</organism>
<dbReference type="RefSeq" id="WP_189510612.1">
    <property type="nucleotide sequence ID" value="NZ_BMXG01000001.1"/>
</dbReference>
<comment type="caution">
    <text evidence="3">The sequence shown here is derived from an EMBL/GenBank/DDBJ whole genome shotgun (WGS) entry which is preliminary data.</text>
</comment>
<keyword evidence="4" id="KW-1185">Reference proteome</keyword>
<feature type="compositionally biased region" description="Acidic residues" evidence="1">
    <location>
        <begin position="180"/>
        <end position="191"/>
    </location>
</feature>
<protein>
    <submittedName>
        <fullName evidence="3">Uncharacterized protein</fullName>
    </submittedName>
</protein>